<feature type="domain" description="Arm DNA-binding" evidence="1">
    <location>
        <begin position="5"/>
        <end position="80"/>
    </location>
</feature>
<accession>A0A5J4QJN4</accession>
<dbReference type="EMBL" id="SNRY01003503">
    <property type="protein sequence ID" value="KAA6320733.1"/>
    <property type="molecule type" value="Genomic_DNA"/>
</dbReference>
<evidence type="ECO:0000259" key="1">
    <source>
        <dbReference type="Pfam" id="PF17293"/>
    </source>
</evidence>
<organism evidence="2">
    <name type="scientific">termite gut metagenome</name>
    <dbReference type="NCBI Taxonomy" id="433724"/>
    <lineage>
        <taxon>unclassified sequences</taxon>
        <taxon>metagenomes</taxon>
        <taxon>organismal metagenomes</taxon>
    </lineage>
</organism>
<dbReference type="Pfam" id="PF17293">
    <property type="entry name" value="Arm-DNA-bind_5"/>
    <property type="match status" value="1"/>
</dbReference>
<dbReference type="InterPro" id="IPR035386">
    <property type="entry name" value="Arm-DNA-bind_5"/>
</dbReference>
<reference evidence="2" key="1">
    <citation type="submission" date="2019-03" db="EMBL/GenBank/DDBJ databases">
        <title>Single cell metagenomics reveals metabolic interactions within the superorganism composed of flagellate Streblomastix strix and complex community of Bacteroidetes bacteria on its surface.</title>
        <authorList>
            <person name="Treitli S.C."/>
            <person name="Kolisko M."/>
            <person name="Husnik F."/>
            <person name="Keeling P."/>
            <person name="Hampl V."/>
        </authorList>
    </citation>
    <scope>NUCLEOTIDE SEQUENCE</scope>
    <source>
        <strain evidence="2">STM</strain>
    </source>
</reference>
<dbReference type="AlphaFoldDB" id="A0A5J4QJN4"/>
<sequence>MKISIVLYKGKLLSTGEYPVVINLFHTGKRKQKSTEISCKNSNWNEKQKQVRSQDKAYKEKNAIINEKLECIERRAKDYFTMFNDYDLNYIVSDKPIITQNLNTDDVETELTNFFDVIDRKIEDLPRYGSKKVILQVKKCLKQYYGDNIPINSIDQKWFNDYTSKLMEKNKPQAKKLIVRFLTCYQFGLDNGYIKKYIKLKYNKKDFEYQVEKRALNKTEFSFLKEMRNIEYELYKLGVELNNYAIYDYTYKFINLSSTKAQVYRQFLIRHSSPSSLSTSEF</sequence>
<name>A0A5J4QJN4_9ZZZZ</name>
<comment type="caution">
    <text evidence="2">The sequence shown here is derived from an EMBL/GenBank/DDBJ whole genome shotgun (WGS) entry which is preliminary data.</text>
</comment>
<evidence type="ECO:0000313" key="2">
    <source>
        <dbReference type="EMBL" id="KAA6320733.1"/>
    </source>
</evidence>
<protein>
    <recommendedName>
        <fullName evidence="1">Arm DNA-binding domain-containing protein</fullName>
    </recommendedName>
</protein>
<proteinExistence type="predicted"/>
<gene>
    <name evidence="2" type="ORF">EZS27_029534</name>
</gene>